<dbReference type="OrthoDB" id="70874at2759"/>
<dbReference type="AlphaFoldDB" id="A0A5J5BZC8"/>
<evidence type="ECO:0000259" key="4">
    <source>
        <dbReference type="PROSITE" id="PS51916"/>
    </source>
</evidence>
<feature type="compositionally biased region" description="Basic and acidic residues" evidence="3">
    <location>
        <begin position="360"/>
        <end position="370"/>
    </location>
</feature>
<comment type="subcellular location">
    <subcellularLocation>
        <location evidence="1">Nucleus</location>
    </subcellularLocation>
</comment>
<reference evidence="5 6" key="1">
    <citation type="submission" date="2019-09" db="EMBL/GenBank/DDBJ databases">
        <title>A chromosome-level genome assembly of the Chinese tupelo Nyssa sinensis.</title>
        <authorList>
            <person name="Yang X."/>
            <person name="Kang M."/>
            <person name="Yang Y."/>
            <person name="Xiong H."/>
            <person name="Wang M."/>
            <person name="Zhang Z."/>
            <person name="Wang Z."/>
            <person name="Wu H."/>
            <person name="Ma T."/>
            <person name="Liu J."/>
            <person name="Xi Z."/>
        </authorList>
    </citation>
    <scope>NUCLEOTIDE SEQUENCE [LARGE SCALE GENOMIC DNA]</scope>
    <source>
        <strain evidence="5">J267</strain>
        <tissue evidence="5">Leaf</tissue>
    </source>
</reference>
<keyword evidence="6" id="KW-1185">Reference proteome</keyword>
<proteinExistence type="predicted"/>
<gene>
    <name evidence="5" type="ORF">F0562_004728</name>
</gene>
<feature type="compositionally biased region" description="Basic and acidic residues" evidence="3">
    <location>
        <begin position="173"/>
        <end position="185"/>
    </location>
</feature>
<dbReference type="GO" id="GO:0031011">
    <property type="term" value="C:Ino80 complex"/>
    <property type="evidence" value="ECO:0007669"/>
    <property type="project" value="InterPro"/>
</dbReference>
<feature type="domain" description="DEUBAD" evidence="4">
    <location>
        <begin position="36"/>
        <end position="147"/>
    </location>
</feature>
<feature type="region of interest" description="Disordered" evidence="3">
    <location>
        <begin position="360"/>
        <end position="391"/>
    </location>
</feature>
<accession>A0A5J5BZC8</accession>
<keyword evidence="2" id="KW-0539">Nucleus</keyword>
<evidence type="ECO:0000256" key="2">
    <source>
        <dbReference type="ARBA" id="ARBA00023242"/>
    </source>
</evidence>
<dbReference type="PANTHER" id="PTHR13052">
    <property type="entry name" value="NFRKB-RELATED"/>
    <property type="match status" value="1"/>
</dbReference>
<evidence type="ECO:0000313" key="6">
    <source>
        <dbReference type="Proteomes" id="UP000325577"/>
    </source>
</evidence>
<dbReference type="InterPro" id="IPR044867">
    <property type="entry name" value="DEUBAD_dom"/>
</dbReference>
<dbReference type="EMBL" id="CM018032">
    <property type="protein sequence ID" value="KAA8548299.1"/>
    <property type="molecule type" value="Genomic_DNA"/>
</dbReference>
<dbReference type="CDD" id="cd21865">
    <property type="entry name" value="DEUBAD_NFRKB"/>
    <property type="match status" value="1"/>
</dbReference>
<dbReference type="InterPro" id="IPR024867">
    <property type="entry name" value="NFRKB"/>
</dbReference>
<evidence type="ECO:0000313" key="5">
    <source>
        <dbReference type="EMBL" id="KAA8548299.1"/>
    </source>
</evidence>
<feature type="region of interest" description="Disordered" evidence="3">
    <location>
        <begin position="815"/>
        <end position="852"/>
    </location>
</feature>
<dbReference type="Proteomes" id="UP000325577">
    <property type="component" value="Linkage Group LG1"/>
</dbReference>
<sequence>MAADQRKKRLNAGSIASSREQCGAKRKKLELSQYRFNEIFELENLTEVLSYEVWQTHLSEYERNLLTQFLPKGADALQVVQELLEGDNFFFGNPFLKWGASLCFGNLHPDAVLRQEQGFKANKKTYYSELQKYHNDMIGKLLMWKERWTSKVPEKEILQKIWRSRKHAEKDISNHANEARIHDTEESLAATSESHSWPADEKACSSDNQNLMMKHGELQRRKGFTEEKYDNSSDGLKVVLRPKRGEKLHSQHIQCSDGAKYMSYIKVSKEQHQHVKSSMKHSSNSIQSRSLNRVLGNLDTFHVQPFEVFEEEERKKLHEYWLKLANRDLPAAFANWRRRQSQKWQLTASLKQEMEENLKSLKEGEGKENTHSMLPEQMDRVADPEPPITIQDEEKDKSDTLLQEQMDNGVANHEPTIALEDEVKKNQNDGMIMEKTDNGVTSHGPTIEDDDESVPVSTQSRHMQQIHSLSGSHEFHPMDLDSEDNHVIARTDDIPPNVTEYPESWSRVDVAVSQGDPLSSTSDVWRAVSMPDPYHHSNSLNHEYTCASELSLGHPQVIQEQPARLIDLESDMHEDNTGKDLLHRQSSDGAFLSPYPSQDRNELLQHFFKGQGVLPYHHEQKQTQTRLDFQPAASILIETGQFSGHFREELNPSLPLEPRQKRLNELYMHQNIRENMYSDGGRYSIPRQEHFSPVNIQDLAVNTARMPVPLQPHLNGGELLSHNWYSDEHPARGGWSGLNGAVGRNNSIGNRNNADQSLFSVLSQCNGLRSSAPYDSMGSTGQFVQSGNYGGVSGGPTPSGVLPQTAHPLDYLSGHEAPASVKSNNIGRMSLPHQNPALQDSMGKPFLRSWNQ</sequence>
<evidence type="ECO:0000256" key="1">
    <source>
        <dbReference type="ARBA" id="ARBA00004123"/>
    </source>
</evidence>
<feature type="region of interest" description="Disordered" evidence="3">
    <location>
        <begin position="173"/>
        <end position="204"/>
    </location>
</feature>
<name>A0A5J5BZC8_9ASTE</name>
<evidence type="ECO:0000256" key="3">
    <source>
        <dbReference type="SAM" id="MobiDB-lite"/>
    </source>
</evidence>
<feature type="compositionally biased region" description="Polar residues" evidence="3">
    <location>
        <begin position="821"/>
        <end position="838"/>
    </location>
</feature>
<dbReference type="PROSITE" id="PS51916">
    <property type="entry name" value="DEUBAD"/>
    <property type="match status" value="1"/>
</dbReference>
<dbReference type="PANTHER" id="PTHR13052:SF2">
    <property type="entry name" value="NUCLEAR FACTOR KAPPA-B-BINDING PROTEIN"/>
    <property type="match status" value="1"/>
</dbReference>
<protein>
    <recommendedName>
        <fullName evidence="4">DEUBAD domain-containing protein</fullName>
    </recommendedName>
</protein>
<organism evidence="5 6">
    <name type="scientific">Nyssa sinensis</name>
    <dbReference type="NCBI Taxonomy" id="561372"/>
    <lineage>
        <taxon>Eukaryota</taxon>
        <taxon>Viridiplantae</taxon>
        <taxon>Streptophyta</taxon>
        <taxon>Embryophyta</taxon>
        <taxon>Tracheophyta</taxon>
        <taxon>Spermatophyta</taxon>
        <taxon>Magnoliopsida</taxon>
        <taxon>eudicotyledons</taxon>
        <taxon>Gunneridae</taxon>
        <taxon>Pentapetalae</taxon>
        <taxon>asterids</taxon>
        <taxon>Cornales</taxon>
        <taxon>Nyssaceae</taxon>
        <taxon>Nyssa</taxon>
    </lineage>
</organism>